<accession>A0AAD6C737</accession>
<dbReference type="EMBL" id="JAPVEA010000005">
    <property type="protein sequence ID" value="KAJ5453888.1"/>
    <property type="molecule type" value="Genomic_DNA"/>
</dbReference>
<evidence type="ECO:0000313" key="2">
    <source>
        <dbReference type="EMBL" id="KAJ5453888.1"/>
    </source>
</evidence>
<proteinExistence type="predicted"/>
<name>A0AAD6C737_9EURO</name>
<dbReference type="Proteomes" id="UP001213681">
    <property type="component" value="Unassembled WGS sequence"/>
</dbReference>
<reference evidence="2" key="2">
    <citation type="journal article" date="2023" name="IMA Fungus">
        <title>Comparative genomic study of the Penicillium genus elucidates a diverse pangenome and 15 lateral gene transfer events.</title>
        <authorList>
            <person name="Petersen C."/>
            <person name="Sorensen T."/>
            <person name="Nielsen M.R."/>
            <person name="Sondergaard T.E."/>
            <person name="Sorensen J.L."/>
            <person name="Fitzpatrick D.A."/>
            <person name="Frisvad J.C."/>
            <person name="Nielsen K.L."/>
        </authorList>
    </citation>
    <scope>NUCLEOTIDE SEQUENCE</scope>
    <source>
        <strain evidence="2">IBT 16125</strain>
    </source>
</reference>
<gene>
    <name evidence="2" type="ORF">N7458_004844</name>
</gene>
<dbReference type="RefSeq" id="XP_056766844.1">
    <property type="nucleotide sequence ID" value="XM_056908226.1"/>
</dbReference>
<sequence>MTALPGNLLPYGTHQSRGQRFQDWIENPAAADCIVNPCALTFDALSAWGNVWEDLEYPDSDSDNEDEHEEVADAVAEFGFDDNVAMQIVTREEPAISAGSKEVWNDWRSVISKSCIFIMGMFRITGPHVSEIAHVLYTRKYPINTLKYIMAIDIGNKDTRDLVQTQIFSAGNGLDWKTSGNQTFAFGTAEYEAIHPRNKDFFHLRFDIEKIPKKRRRAAIDDGEGDERPRKRRRGPDKDYDGPAKRTRRAVEIKELWS</sequence>
<comment type="caution">
    <text evidence="2">The sequence shown here is derived from an EMBL/GenBank/DDBJ whole genome shotgun (WGS) entry which is preliminary data.</text>
</comment>
<organism evidence="2 3">
    <name type="scientific">Penicillium daleae</name>
    <dbReference type="NCBI Taxonomy" id="63821"/>
    <lineage>
        <taxon>Eukaryota</taxon>
        <taxon>Fungi</taxon>
        <taxon>Dikarya</taxon>
        <taxon>Ascomycota</taxon>
        <taxon>Pezizomycotina</taxon>
        <taxon>Eurotiomycetes</taxon>
        <taxon>Eurotiomycetidae</taxon>
        <taxon>Eurotiales</taxon>
        <taxon>Aspergillaceae</taxon>
        <taxon>Penicillium</taxon>
    </lineage>
</organism>
<dbReference type="GeneID" id="81598469"/>
<feature type="region of interest" description="Disordered" evidence="1">
    <location>
        <begin position="215"/>
        <end position="247"/>
    </location>
</feature>
<evidence type="ECO:0000313" key="3">
    <source>
        <dbReference type="Proteomes" id="UP001213681"/>
    </source>
</evidence>
<feature type="compositionally biased region" description="Basic and acidic residues" evidence="1">
    <location>
        <begin position="236"/>
        <end position="247"/>
    </location>
</feature>
<dbReference type="AlphaFoldDB" id="A0AAD6C737"/>
<keyword evidence="3" id="KW-1185">Reference proteome</keyword>
<protein>
    <submittedName>
        <fullName evidence="2">Uncharacterized protein</fullName>
    </submittedName>
</protein>
<reference evidence="2" key="1">
    <citation type="submission" date="2022-12" db="EMBL/GenBank/DDBJ databases">
        <authorList>
            <person name="Petersen C."/>
        </authorList>
    </citation>
    <scope>NUCLEOTIDE SEQUENCE</scope>
    <source>
        <strain evidence="2">IBT 16125</strain>
    </source>
</reference>
<evidence type="ECO:0000256" key="1">
    <source>
        <dbReference type="SAM" id="MobiDB-lite"/>
    </source>
</evidence>